<dbReference type="NCBIfam" id="TIGR01558">
    <property type="entry name" value="sm_term_P27"/>
    <property type="match status" value="1"/>
</dbReference>
<dbReference type="InterPro" id="IPR006448">
    <property type="entry name" value="Phage_term_ssu_P27"/>
</dbReference>
<dbReference type="EMBL" id="BK032519">
    <property type="protein sequence ID" value="DAF45783.1"/>
    <property type="molecule type" value="Genomic_DNA"/>
</dbReference>
<name>A0A8S5S534_9CAUD</name>
<accession>A0A8S5S534</accession>
<dbReference type="Pfam" id="PF05119">
    <property type="entry name" value="Terminase_4"/>
    <property type="match status" value="1"/>
</dbReference>
<protein>
    <submittedName>
        <fullName evidence="1">Terminase small subunit</fullName>
    </submittedName>
</protein>
<sequence>MARPRKIVALQTGNLTRATKDRRAYEEKLARADRAGIQKVPRADLIDAIAVREYKRVLKALLKLDLIGDLDRSNLIIYCNAYSGYVRACAVMKSESFRPIVVSASGEKPSPWYAIRDQERKAMDAAGKALGMSISSRLTAAAKKADDEEDELRKVFGDI</sequence>
<evidence type="ECO:0000313" key="1">
    <source>
        <dbReference type="EMBL" id="DAF45783.1"/>
    </source>
</evidence>
<reference evidence="1" key="1">
    <citation type="journal article" date="2021" name="Proc. Natl. Acad. Sci. U.S.A.">
        <title>A Catalog of Tens of Thousands of Viruses from Human Metagenomes Reveals Hidden Associations with Chronic Diseases.</title>
        <authorList>
            <person name="Tisza M.J."/>
            <person name="Buck C.B."/>
        </authorList>
    </citation>
    <scope>NUCLEOTIDE SEQUENCE</scope>
    <source>
        <strain evidence="1">CtmP938</strain>
    </source>
</reference>
<proteinExistence type="predicted"/>
<organism evidence="1">
    <name type="scientific">Siphoviridae sp. ctmP938</name>
    <dbReference type="NCBI Taxonomy" id="2827933"/>
    <lineage>
        <taxon>Viruses</taxon>
        <taxon>Duplodnaviria</taxon>
        <taxon>Heunggongvirae</taxon>
        <taxon>Uroviricota</taxon>
        <taxon>Caudoviricetes</taxon>
    </lineage>
</organism>